<evidence type="ECO:0000256" key="3">
    <source>
        <dbReference type="ARBA" id="ARBA00022679"/>
    </source>
</evidence>
<reference evidence="4 5" key="1">
    <citation type="journal article" date="2016" name="Mol. Biol. Evol.">
        <title>Comparative Genomics of Early-Diverging Mushroom-Forming Fungi Provides Insights into the Origins of Lignocellulose Decay Capabilities.</title>
        <authorList>
            <person name="Nagy L.G."/>
            <person name="Riley R."/>
            <person name="Tritt A."/>
            <person name="Adam C."/>
            <person name="Daum C."/>
            <person name="Floudas D."/>
            <person name="Sun H."/>
            <person name="Yadav J.S."/>
            <person name="Pangilinan J."/>
            <person name="Larsson K.H."/>
            <person name="Matsuura K."/>
            <person name="Barry K."/>
            <person name="Labutti K."/>
            <person name="Kuo R."/>
            <person name="Ohm R.A."/>
            <person name="Bhattacharya S.S."/>
            <person name="Shirouzu T."/>
            <person name="Yoshinaga Y."/>
            <person name="Martin F.M."/>
            <person name="Grigoriev I.V."/>
            <person name="Hibbett D.S."/>
        </authorList>
    </citation>
    <scope>NUCLEOTIDE SEQUENCE [LARGE SCALE GENOMIC DNA]</scope>
    <source>
        <strain evidence="4 5">TUFC12733</strain>
    </source>
</reference>
<keyword evidence="2" id="KW-0328">Glycosyltransferase</keyword>
<protein>
    <submittedName>
        <fullName evidence="4">Glycosyltransferase family 1 protein</fullName>
    </submittedName>
</protein>
<evidence type="ECO:0000313" key="5">
    <source>
        <dbReference type="Proteomes" id="UP000076738"/>
    </source>
</evidence>
<sequence length="616" mass="66502">MVRHVLLVSYFAWGHLRPECALAVTLVRKFEDVVLCAPSPPLPIRCSQLMCESAFVVDCDFTPRAVEEMARQCSPLEAPALLSRIRVLSAGRTHAGATPGLLARLMLADPRDLQTPSAPAAAAAERVVRLLIADKEVTDDLGEVFPPVGCLPRAMVGDLMMASVLVPVKRDHPDVWLLLWWVGTAGSFTRMYAPHERGGKSDGYVKECEETFADEGLRKGRSFGDIARDVSSSGLGCLHMLTARKTWAISRRVADNTVRLAGLPPFYQHEDAPQAFWFPTLFDALRKGGEVVHYADVFLLPTIEALEEVQVRDVVDWARPRRVLCCGPQLPREILRVGGAGGGAGEVNYNVGHPDGAVAAAAGMERAEEHMAAASAVEKAQANGVNGKVNGDGASPSVDPTIIFLDACLRAHGPHSALYISFGSVFFPQPSHIALLLQVLLALPKPMPFIFTLSRGTLPSQLEEEIVSSGRGLVVPWAPQQTLLAHEAMGWMVTHCGGGGTFESLSQGVPVIAWPFSGDQPQHALWISEVLQSGFELLQVRTGAGAAGPAYRGGGTEIVGTEEAVRGEMERVLGMCQGEEGARRRENAREAQEKIRLGVERGGSADRALDQLEWIF</sequence>
<keyword evidence="3 4" id="KW-0808">Transferase</keyword>
<dbReference type="GO" id="GO:0080044">
    <property type="term" value="F:quercetin 7-O-glucosyltransferase activity"/>
    <property type="evidence" value="ECO:0007669"/>
    <property type="project" value="TreeGrafter"/>
</dbReference>
<evidence type="ECO:0000256" key="2">
    <source>
        <dbReference type="ARBA" id="ARBA00022676"/>
    </source>
</evidence>
<dbReference type="GO" id="GO:0080043">
    <property type="term" value="F:quercetin 3-O-glucosyltransferase activity"/>
    <property type="evidence" value="ECO:0007669"/>
    <property type="project" value="TreeGrafter"/>
</dbReference>
<dbReference type="Gene3D" id="3.40.50.2000">
    <property type="entry name" value="Glycogen Phosphorylase B"/>
    <property type="match status" value="2"/>
</dbReference>
<dbReference type="EMBL" id="KV417335">
    <property type="protein sequence ID" value="KZO90749.1"/>
    <property type="molecule type" value="Genomic_DNA"/>
</dbReference>
<comment type="similarity">
    <text evidence="1">Belongs to the UDP-glycosyltransferase family.</text>
</comment>
<accession>A0A167GNM7</accession>
<dbReference type="PANTHER" id="PTHR11926:SF1494">
    <property type="entry name" value="FLAVONOL 3-O-GLUCOSYLTRANSFERASE UGT76E12-RELATED"/>
    <property type="match status" value="1"/>
</dbReference>
<evidence type="ECO:0000313" key="4">
    <source>
        <dbReference type="EMBL" id="KZO90749.1"/>
    </source>
</evidence>
<dbReference type="AlphaFoldDB" id="A0A167GNM7"/>
<proteinExistence type="inferred from homology"/>
<dbReference type="InterPro" id="IPR002213">
    <property type="entry name" value="UDP_glucos_trans"/>
</dbReference>
<dbReference type="OrthoDB" id="5835829at2759"/>
<organism evidence="4 5">
    <name type="scientific">Calocera viscosa (strain TUFC12733)</name>
    <dbReference type="NCBI Taxonomy" id="1330018"/>
    <lineage>
        <taxon>Eukaryota</taxon>
        <taxon>Fungi</taxon>
        <taxon>Dikarya</taxon>
        <taxon>Basidiomycota</taxon>
        <taxon>Agaricomycotina</taxon>
        <taxon>Dacrymycetes</taxon>
        <taxon>Dacrymycetales</taxon>
        <taxon>Dacrymycetaceae</taxon>
        <taxon>Calocera</taxon>
    </lineage>
</organism>
<keyword evidence="5" id="KW-1185">Reference proteome</keyword>
<gene>
    <name evidence="4" type="ORF">CALVIDRAFT_542398</name>
</gene>
<name>A0A167GNM7_CALVF</name>
<dbReference type="SUPFAM" id="SSF53756">
    <property type="entry name" value="UDP-Glycosyltransferase/glycogen phosphorylase"/>
    <property type="match status" value="1"/>
</dbReference>
<dbReference type="Pfam" id="PF00201">
    <property type="entry name" value="UDPGT"/>
    <property type="match status" value="1"/>
</dbReference>
<dbReference type="Proteomes" id="UP000076738">
    <property type="component" value="Unassembled WGS sequence"/>
</dbReference>
<dbReference type="PANTHER" id="PTHR11926">
    <property type="entry name" value="GLUCOSYL/GLUCURONOSYL TRANSFERASES"/>
    <property type="match status" value="1"/>
</dbReference>
<evidence type="ECO:0000256" key="1">
    <source>
        <dbReference type="ARBA" id="ARBA00009995"/>
    </source>
</evidence>